<dbReference type="SUPFAM" id="SSF53756">
    <property type="entry name" value="UDP-Glycosyltransferase/glycogen phosphorylase"/>
    <property type="match status" value="2"/>
</dbReference>
<evidence type="ECO:0000259" key="1">
    <source>
        <dbReference type="Pfam" id="PF00534"/>
    </source>
</evidence>
<dbReference type="AlphaFoldDB" id="A0A6M3IS02"/>
<dbReference type="GO" id="GO:0008713">
    <property type="term" value="F:ADP-heptose-lipopolysaccharide heptosyltransferase activity"/>
    <property type="evidence" value="ECO:0007669"/>
    <property type="project" value="TreeGrafter"/>
</dbReference>
<organism evidence="2">
    <name type="scientific">viral metagenome</name>
    <dbReference type="NCBI Taxonomy" id="1070528"/>
    <lineage>
        <taxon>unclassified sequences</taxon>
        <taxon>metagenomes</taxon>
        <taxon>organismal metagenomes</taxon>
    </lineage>
</organism>
<dbReference type="InterPro" id="IPR001296">
    <property type="entry name" value="Glyco_trans_1"/>
</dbReference>
<sequence length="795" mass="90291">MKLSRNRPPDRIDPDGRKIVFAHKRAMGDAVMFSAGVRDFALLFPGIRINVDSNQPYVFDHNPYLDRSLKKGDPGVEYYRVGYPAIGSCNNTNVHFTQMFLLDMIAVADAAQPLPISLGEFCATFANGTVGDPTLANPEKNPESREPFISWRNKHSQLCRRYSRLRGDIHLTDKERATNMIKEMYGVEKYWLISPGGKRDGTTKVWDWRRFQAVIDHFKGHIQFVSVGKSDLLVERLKGVIDLIDKFNDDPRPLFPLAYHAEGIVSGPSAFMHIAAALSGEGRYKPCVVIMGGREPTGWVHYSGHQILHTCGAFSCCADGGCWKARTHPLPKDPKSNRSLCEKPLRSDGKTVQACMDSITARDVIRAVEKYYDGDLYKYLKTKDKADTQDLAVYPAHQDAVIDDPLVWVDEDNRTSERLIDFTLSENNGTNKKIDKEINLLGNLNSAGGGEQSLCTIASLLQRAGWRVNLYPVGSVHANYRSNGLPIMDAPFDDGAMAERMTPGLPLLFYGNDTVRKFAEGARPVVEKSSGVMIGINYMNGPIPKCDWLAKSGKLRAVIFQNEEKMAEFDRDRIGFDSTRLIPLYGAIDLNRFLEVCPPAREKDESLVVLKHCVADYRKYVTRDSEGKGEKIHIWQQQLHKDNDIKLYTRLLKDVPGTRFEFMEAHKELAAAFKKEPRMVFHKWDSMPVEEFLARGHVYLYRTSNLWRDQYPRTVAEALAAGLPVLTEPRDGTRDRVMYGDTGFYCVDYDGFRYALKLLQRKEGYRQRMGRNAKDWARTNLDPRRWVEIVEEVFA</sequence>
<reference evidence="2" key="1">
    <citation type="submission" date="2020-03" db="EMBL/GenBank/DDBJ databases">
        <title>The deep terrestrial virosphere.</title>
        <authorList>
            <person name="Holmfeldt K."/>
            <person name="Nilsson E."/>
            <person name="Simone D."/>
            <person name="Lopez-Fernandez M."/>
            <person name="Wu X."/>
            <person name="de Brujin I."/>
            <person name="Lundin D."/>
            <person name="Andersson A."/>
            <person name="Bertilsson S."/>
            <person name="Dopson M."/>
        </authorList>
    </citation>
    <scope>NUCLEOTIDE SEQUENCE</scope>
    <source>
        <strain evidence="2">MM415B01206</strain>
    </source>
</reference>
<dbReference type="Gene3D" id="3.40.50.2000">
    <property type="entry name" value="Glycogen Phosphorylase B"/>
    <property type="match status" value="2"/>
</dbReference>
<gene>
    <name evidence="2" type="ORF">MM415B01206_0017</name>
</gene>
<dbReference type="EMBL" id="MT141393">
    <property type="protein sequence ID" value="QJA60048.1"/>
    <property type="molecule type" value="Genomic_DNA"/>
</dbReference>
<dbReference type="GO" id="GO:0009244">
    <property type="term" value="P:lipopolysaccharide core region biosynthetic process"/>
    <property type="evidence" value="ECO:0007669"/>
    <property type="project" value="TreeGrafter"/>
</dbReference>
<name>A0A6M3IS02_9ZZZZ</name>
<protein>
    <submittedName>
        <fullName evidence="2">Putative glycosyltransferase</fullName>
    </submittedName>
</protein>
<feature type="domain" description="Glycosyl transferase family 1" evidence="1">
    <location>
        <begin position="667"/>
        <end position="776"/>
    </location>
</feature>
<dbReference type="InterPro" id="IPR051199">
    <property type="entry name" value="LPS_LOS_Heptosyltrfase"/>
</dbReference>
<dbReference type="Pfam" id="PF00534">
    <property type="entry name" value="Glycos_transf_1"/>
    <property type="match status" value="1"/>
</dbReference>
<dbReference type="GO" id="GO:0005829">
    <property type="term" value="C:cytosol"/>
    <property type="evidence" value="ECO:0007669"/>
    <property type="project" value="TreeGrafter"/>
</dbReference>
<proteinExistence type="predicted"/>
<dbReference type="PANTHER" id="PTHR30160">
    <property type="entry name" value="TETRAACYLDISACCHARIDE 4'-KINASE-RELATED"/>
    <property type="match status" value="1"/>
</dbReference>
<accession>A0A6M3IS02</accession>
<evidence type="ECO:0000313" key="2">
    <source>
        <dbReference type="EMBL" id="QJA60048.1"/>
    </source>
</evidence>
<keyword evidence="2" id="KW-0808">Transferase</keyword>